<keyword evidence="3" id="KW-0460">Magnesium</keyword>
<dbReference type="SFLD" id="SFLDG01019">
    <property type="entry name" value="Terpene_Cyclase_Like_1_C_Termi"/>
    <property type="match status" value="1"/>
</dbReference>
<dbReference type="InterPro" id="IPR001906">
    <property type="entry name" value="Terpene_synth_N"/>
</dbReference>
<dbReference type="GO" id="GO:0016102">
    <property type="term" value="P:diterpenoid biosynthetic process"/>
    <property type="evidence" value="ECO:0007669"/>
    <property type="project" value="InterPro"/>
</dbReference>
<dbReference type="PANTHER" id="PTHR31225">
    <property type="entry name" value="OS04G0344100 PROTEIN-RELATED"/>
    <property type="match status" value="1"/>
</dbReference>
<dbReference type="InterPro" id="IPR036965">
    <property type="entry name" value="Terpene_synth_N_sf"/>
</dbReference>
<gene>
    <name evidence="7" type="ORF">M0R45_029880</name>
</gene>
<dbReference type="InterPro" id="IPR008949">
    <property type="entry name" value="Isoprenoid_synthase_dom_sf"/>
</dbReference>
<dbReference type="EMBL" id="JBEDUW010000006">
    <property type="protein sequence ID" value="KAK9921369.1"/>
    <property type="molecule type" value="Genomic_DNA"/>
</dbReference>
<reference evidence="7 8" key="1">
    <citation type="journal article" date="2023" name="G3 (Bethesda)">
        <title>A chromosome-length genome assembly and annotation of blackberry (Rubus argutus, cv. 'Hillquist').</title>
        <authorList>
            <person name="Bruna T."/>
            <person name="Aryal R."/>
            <person name="Dudchenko O."/>
            <person name="Sargent D.J."/>
            <person name="Mead D."/>
            <person name="Buti M."/>
            <person name="Cavallini A."/>
            <person name="Hytonen T."/>
            <person name="Andres J."/>
            <person name="Pham M."/>
            <person name="Weisz D."/>
            <person name="Mascagni F."/>
            <person name="Usai G."/>
            <person name="Natali L."/>
            <person name="Bassil N."/>
            <person name="Fernandez G.E."/>
            <person name="Lomsadze A."/>
            <person name="Armour M."/>
            <person name="Olukolu B."/>
            <person name="Poorten T."/>
            <person name="Britton C."/>
            <person name="Davik J."/>
            <person name="Ashrafi H."/>
            <person name="Aiden E.L."/>
            <person name="Borodovsky M."/>
            <person name="Worthington M."/>
        </authorList>
    </citation>
    <scope>NUCLEOTIDE SEQUENCE [LARGE SCALE GENOMIC DNA]</scope>
    <source>
        <strain evidence="7">PI 553951</strain>
    </source>
</reference>
<accession>A0AAW1W9A4</accession>
<keyword evidence="4" id="KW-0456">Lyase</keyword>
<dbReference type="Gene3D" id="1.10.600.10">
    <property type="entry name" value="Farnesyl Diphosphate Synthase"/>
    <property type="match status" value="1"/>
</dbReference>
<feature type="domain" description="Terpene synthase N-terminal" evidence="5">
    <location>
        <begin position="31"/>
        <end position="208"/>
    </location>
</feature>
<organism evidence="7 8">
    <name type="scientific">Rubus argutus</name>
    <name type="common">Southern blackberry</name>
    <dbReference type="NCBI Taxonomy" id="59490"/>
    <lineage>
        <taxon>Eukaryota</taxon>
        <taxon>Viridiplantae</taxon>
        <taxon>Streptophyta</taxon>
        <taxon>Embryophyta</taxon>
        <taxon>Tracheophyta</taxon>
        <taxon>Spermatophyta</taxon>
        <taxon>Magnoliopsida</taxon>
        <taxon>eudicotyledons</taxon>
        <taxon>Gunneridae</taxon>
        <taxon>Pentapetalae</taxon>
        <taxon>rosids</taxon>
        <taxon>fabids</taxon>
        <taxon>Rosales</taxon>
        <taxon>Rosaceae</taxon>
        <taxon>Rosoideae</taxon>
        <taxon>Rosoideae incertae sedis</taxon>
        <taxon>Rubus</taxon>
    </lineage>
</organism>
<feature type="domain" description="Terpene synthase metal-binding" evidence="6">
    <location>
        <begin position="265"/>
        <end position="504"/>
    </location>
</feature>
<dbReference type="Gene3D" id="1.50.10.130">
    <property type="entry name" value="Terpene synthase, N-terminal domain"/>
    <property type="match status" value="1"/>
</dbReference>
<evidence type="ECO:0000256" key="3">
    <source>
        <dbReference type="ARBA" id="ARBA00022842"/>
    </source>
</evidence>
<dbReference type="Pfam" id="PF01397">
    <property type="entry name" value="Terpene_synth"/>
    <property type="match status" value="1"/>
</dbReference>
<comment type="caution">
    <text evidence="7">The sequence shown here is derived from an EMBL/GenBank/DDBJ whole genome shotgun (WGS) entry which is preliminary data.</text>
</comment>
<dbReference type="SFLD" id="SFLDS00005">
    <property type="entry name" value="Isoprenoid_Synthase_Type_I"/>
    <property type="match status" value="1"/>
</dbReference>
<dbReference type="GO" id="GO:0000287">
    <property type="term" value="F:magnesium ion binding"/>
    <property type="evidence" value="ECO:0007669"/>
    <property type="project" value="InterPro"/>
</dbReference>
<dbReference type="SUPFAM" id="SSF48239">
    <property type="entry name" value="Terpenoid cyclases/Protein prenyltransferases"/>
    <property type="match status" value="1"/>
</dbReference>
<dbReference type="InterPro" id="IPR044814">
    <property type="entry name" value="Terpene_cyclase_plant_C1"/>
</dbReference>
<keyword evidence="2" id="KW-0479">Metal-binding</keyword>
<dbReference type="InterPro" id="IPR008930">
    <property type="entry name" value="Terpenoid_cyclase/PrenylTrfase"/>
</dbReference>
<dbReference type="FunFam" id="1.50.10.130:FF:000001">
    <property type="entry name" value="Isoprene synthase, chloroplastic"/>
    <property type="match status" value="1"/>
</dbReference>
<dbReference type="GO" id="GO:0010333">
    <property type="term" value="F:terpene synthase activity"/>
    <property type="evidence" value="ECO:0007669"/>
    <property type="project" value="InterPro"/>
</dbReference>
<evidence type="ECO:0000313" key="8">
    <source>
        <dbReference type="Proteomes" id="UP001457282"/>
    </source>
</evidence>
<dbReference type="InterPro" id="IPR005630">
    <property type="entry name" value="Terpene_synthase_metal-bd"/>
</dbReference>
<dbReference type="PANTHER" id="PTHR31225:SF251">
    <property type="entry name" value="(-)-GERMACRENE D SYNTHASE-LIKE ISOFORM X2"/>
    <property type="match status" value="1"/>
</dbReference>
<evidence type="ECO:0000313" key="7">
    <source>
        <dbReference type="EMBL" id="KAK9921369.1"/>
    </source>
</evidence>
<evidence type="ECO:0000256" key="1">
    <source>
        <dbReference type="ARBA" id="ARBA00001946"/>
    </source>
</evidence>
<proteinExistence type="predicted"/>
<dbReference type="Proteomes" id="UP001457282">
    <property type="component" value="Unassembled WGS sequence"/>
</dbReference>
<dbReference type="FunFam" id="1.10.600.10:FF:000007">
    <property type="entry name" value="Isoprene synthase, chloroplastic"/>
    <property type="match status" value="1"/>
</dbReference>
<evidence type="ECO:0000256" key="2">
    <source>
        <dbReference type="ARBA" id="ARBA00022723"/>
    </source>
</evidence>
<keyword evidence="8" id="KW-1185">Reference proteome</keyword>
<dbReference type="AlphaFoldDB" id="A0AAW1W9A4"/>
<evidence type="ECO:0000256" key="4">
    <source>
        <dbReference type="ARBA" id="ARBA00023239"/>
    </source>
</evidence>
<dbReference type="SUPFAM" id="SSF48576">
    <property type="entry name" value="Terpenoid synthases"/>
    <property type="match status" value="1"/>
</dbReference>
<evidence type="ECO:0000259" key="5">
    <source>
        <dbReference type="Pfam" id="PF01397"/>
    </source>
</evidence>
<name>A0AAW1W9A4_RUBAR</name>
<protein>
    <recommendedName>
        <fullName evidence="9">(-)-alpha-pinene synthase</fullName>
    </recommendedName>
</protein>
<dbReference type="InterPro" id="IPR034741">
    <property type="entry name" value="Terpene_cyclase-like_1_C"/>
</dbReference>
<evidence type="ECO:0008006" key="9">
    <source>
        <dbReference type="Google" id="ProtNLM"/>
    </source>
</evidence>
<dbReference type="InterPro" id="IPR050148">
    <property type="entry name" value="Terpene_synthase-like"/>
</dbReference>
<dbReference type="Pfam" id="PF03936">
    <property type="entry name" value="Terpene_synth_C"/>
    <property type="match status" value="1"/>
</dbReference>
<evidence type="ECO:0000259" key="6">
    <source>
        <dbReference type="Pfam" id="PF03936"/>
    </source>
</evidence>
<comment type="cofactor">
    <cofactor evidence="1">
        <name>Mg(2+)</name>
        <dbReference type="ChEBI" id="CHEBI:18420"/>
    </cofactor>
</comment>
<sequence>MSVQGSPAAESQINAKPEIVRRTANFHPSVWGDRFDNYEADDTIIHAMQKQVEELKVVVRREVFTNAASGSSHQLKLIDAIQRLGVAYHFETEIEQALERAHTMSHEIRDDDGGALYNVALRFRLLRRHGYNVSCDIFNKFKDAHGDFKESLVTDVSGMLSFYEAAHLRVHGEKLLDEALVFTTTHLESATTLMGAGSPLKEQITEALERPVLKILERLGAPRYMSIYRDEASHNEDLLNLAKLDFNFVQCLHKKELGEIIRWYKELDFARRLPFARDRIVELFFWIVGIYFEPQYVYGRNILTKLIELVTVMDDIYDAYGTYEELVILTEAIERLDASCMDQLPDYMKPFYQTFLDVLNEVEEELIKQGRSYRVYYAKEIMKNQARLYFAEARWFHESCTPTMDEFMSVATASVGNTMLSVISLVGMGDNITKEAIEWLANDPKILRASNIIFRFMDDIAGHKFEKERGHVASSIDCYMKQYGVSEEETIDVFNKRIVDSWKDINEEFLKRPTRVPMPVLNRVLNITRVVDLLYKKGDSFTHVGKLMKDCVGLLLIDPVPL</sequence>
<dbReference type="CDD" id="cd00684">
    <property type="entry name" value="Terpene_cyclase_plant_C1"/>
    <property type="match status" value="1"/>
</dbReference>